<sequence>MSSTPFAIVTGVLSASNHARPEAATGTTGFVTMLVVVKSRWLM</sequence>
<comment type="caution">
    <text evidence="1">The sequence shown here is derived from an EMBL/GenBank/DDBJ whole genome shotgun (WGS) entry which is preliminary data.</text>
</comment>
<evidence type="ECO:0000313" key="1">
    <source>
        <dbReference type="EMBL" id="KHF42381.1"/>
    </source>
</evidence>
<name>A0A837D6X8_9PSEU</name>
<gene>
    <name evidence="1" type="ORF">MINT15_25830</name>
</gene>
<dbReference type="AlphaFoldDB" id="A0A837D6X8"/>
<protein>
    <submittedName>
        <fullName evidence="1">Uncharacterized protein</fullName>
    </submittedName>
</protein>
<dbReference type="EMBL" id="JRZE01000006">
    <property type="protein sequence ID" value="KHF42381.1"/>
    <property type="molecule type" value="Genomic_DNA"/>
</dbReference>
<reference evidence="1 2" key="1">
    <citation type="submission" date="2014-10" db="EMBL/GenBank/DDBJ databases">
        <title>Genome sequence of Micropolyspora internatus JCM3315.</title>
        <authorList>
            <person name="Shin S.-K."/>
            <person name="Yi H."/>
        </authorList>
    </citation>
    <scope>NUCLEOTIDE SEQUENCE [LARGE SCALE GENOMIC DNA]</scope>
    <source>
        <strain evidence="1 2">JCM 3315</strain>
    </source>
</reference>
<accession>A0A837D6X8</accession>
<organism evidence="1 2">
    <name type="scientific">Saccharomonospora viridis</name>
    <dbReference type="NCBI Taxonomy" id="1852"/>
    <lineage>
        <taxon>Bacteria</taxon>
        <taxon>Bacillati</taxon>
        <taxon>Actinomycetota</taxon>
        <taxon>Actinomycetes</taxon>
        <taxon>Pseudonocardiales</taxon>
        <taxon>Pseudonocardiaceae</taxon>
        <taxon>Saccharomonospora</taxon>
    </lineage>
</organism>
<evidence type="ECO:0000313" key="2">
    <source>
        <dbReference type="Proteomes" id="UP000030848"/>
    </source>
</evidence>
<dbReference type="Proteomes" id="UP000030848">
    <property type="component" value="Unassembled WGS sequence"/>
</dbReference>
<proteinExistence type="predicted"/>